<protein>
    <submittedName>
        <fullName evidence="1">Nucleotide-diphospho-sugar transferase</fullName>
    </submittedName>
</protein>
<comment type="caution">
    <text evidence="1">The sequence shown here is derived from an EMBL/GenBank/DDBJ whole genome shotgun (WGS) entry which is preliminary data.</text>
</comment>
<organism evidence="1 2">
    <name type="scientific">Spirosoma liriopis</name>
    <dbReference type="NCBI Taxonomy" id="2937440"/>
    <lineage>
        <taxon>Bacteria</taxon>
        <taxon>Pseudomonadati</taxon>
        <taxon>Bacteroidota</taxon>
        <taxon>Cytophagia</taxon>
        <taxon>Cytophagales</taxon>
        <taxon>Cytophagaceae</taxon>
        <taxon>Spirosoma</taxon>
    </lineage>
</organism>
<dbReference type="EMBL" id="JALPRF010000005">
    <property type="protein sequence ID" value="MCK8494887.1"/>
    <property type="molecule type" value="Genomic_DNA"/>
</dbReference>
<dbReference type="RefSeq" id="WP_248479506.1">
    <property type="nucleotide sequence ID" value="NZ_JALPRF010000005.1"/>
</dbReference>
<accession>A0ABT0HSS5</accession>
<dbReference type="Proteomes" id="UP001202180">
    <property type="component" value="Unassembled WGS sequence"/>
</dbReference>
<keyword evidence="2" id="KW-1185">Reference proteome</keyword>
<evidence type="ECO:0000313" key="1">
    <source>
        <dbReference type="EMBL" id="MCK8494887.1"/>
    </source>
</evidence>
<dbReference type="GO" id="GO:0016740">
    <property type="term" value="F:transferase activity"/>
    <property type="evidence" value="ECO:0007669"/>
    <property type="project" value="UniProtKB-KW"/>
</dbReference>
<reference evidence="1 2" key="1">
    <citation type="submission" date="2022-04" db="EMBL/GenBank/DDBJ databases">
        <title>Spirosoma sp. strain RP8 genome sequencing and assembly.</title>
        <authorList>
            <person name="Jung Y."/>
        </authorList>
    </citation>
    <scope>NUCLEOTIDE SEQUENCE [LARGE SCALE GENOMIC DNA]</scope>
    <source>
        <strain evidence="1 2">RP8</strain>
    </source>
</reference>
<dbReference type="Gene3D" id="3.90.550.10">
    <property type="entry name" value="Spore Coat Polysaccharide Biosynthesis Protein SpsA, Chain A"/>
    <property type="match status" value="1"/>
</dbReference>
<dbReference type="SUPFAM" id="SSF53448">
    <property type="entry name" value="Nucleotide-diphospho-sugar transferases"/>
    <property type="match status" value="1"/>
</dbReference>
<keyword evidence="1" id="KW-0808">Transferase</keyword>
<sequence length="312" mass="36955">MQVPILFIIFNKREETKRVFNVIRSQQPKQLFIAADGPRVDKEGEVDTCRYVREWVLGQIDWECEVNTRFLDQNIGCGRGPSKAISWFFEHVNEGIILEDDCLPNEAFFRFSAELLERYRNDSNISIISGNNFQPVQPMQLGADYYFSLFPSTNGWATWKRSWDAYEYHIASWPTLDQKRFLNSLFREKKYQLFWKQLFDWAYEKKPDDTWDIQFHYHCMKRNQLAVIPAANLISNIGYGPDATHSKDPTNYFANVPTHDLAFPVRHPGKIQRNYEADEFIQNTLFGAMDVDTRFKKFKRLIKRIIRYKQTA</sequence>
<name>A0ABT0HSS5_9BACT</name>
<gene>
    <name evidence="1" type="ORF">M0L20_23660</name>
</gene>
<proteinExistence type="predicted"/>
<dbReference type="InterPro" id="IPR029044">
    <property type="entry name" value="Nucleotide-diphossugar_trans"/>
</dbReference>
<evidence type="ECO:0000313" key="2">
    <source>
        <dbReference type="Proteomes" id="UP001202180"/>
    </source>
</evidence>